<keyword evidence="3" id="KW-1185">Reference proteome</keyword>
<evidence type="ECO:0000256" key="1">
    <source>
        <dbReference type="SAM" id="SignalP"/>
    </source>
</evidence>
<feature type="signal peptide" evidence="1">
    <location>
        <begin position="1"/>
        <end position="19"/>
    </location>
</feature>
<sequence>MPMLLILIASLLTALPALAQERYDNARFGYGVSVPSGFAMVSEGQNGDGRVYRSQDGRIELIVWGNRLLADFETELAERIGADSAEGVVFDSRIETPGWAMWSGTRAGHVIVQRTILACGGEAAAHLRLQYGVADRARLDSLAETTARSLVAPGPCL</sequence>
<gene>
    <name evidence="2" type="ORF">EMQ25_15475</name>
</gene>
<comment type="caution">
    <text evidence="2">The sequence shown here is derived from an EMBL/GenBank/DDBJ whole genome shotgun (WGS) entry which is preliminary data.</text>
</comment>
<feature type="chain" id="PRO_5019241404" evidence="1">
    <location>
        <begin position="20"/>
        <end position="157"/>
    </location>
</feature>
<name>A0A433X3Z2_9HYPH</name>
<accession>A0A433X3Z2</accession>
<dbReference type="Proteomes" id="UP000281547">
    <property type="component" value="Unassembled WGS sequence"/>
</dbReference>
<evidence type="ECO:0000313" key="2">
    <source>
        <dbReference type="EMBL" id="RUT28787.1"/>
    </source>
</evidence>
<dbReference type="RefSeq" id="WP_127189511.1">
    <property type="nucleotide sequence ID" value="NZ_RZNJ01000006.1"/>
</dbReference>
<proteinExistence type="predicted"/>
<dbReference type="AlphaFoldDB" id="A0A433X3Z2"/>
<dbReference type="OrthoDB" id="996425at2"/>
<reference evidence="2 3" key="1">
    <citation type="journal article" date="2016" name="Int. J. Syst. Evol. Microbiol.">
        <title>Arsenicitalea aurantiaca gen. nov., sp. nov., a new member of the family Hyphomicrobiaceae, isolated from high-arsenic sediment.</title>
        <authorList>
            <person name="Mu Y."/>
            <person name="Zhou L."/>
            <person name="Zeng X.C."/>
            <person name="Liu L."/>
            <person name="Pan Y."/>
            <person name="Chen X."/>
            <person name="Wang J."/>
            <person name="Li S."/>
            <person name="Li W.J."/>
            <person name="Wang Y."/>
        </authorList>
    </citation>
    <scope>NUCLEOTIDE SEQUENCE [LARGE SCALE GENOMIC DNA]</scope>
    <source>
        <strain evidence="2 3">42-50</strain>
    </source>
</reference>
<protein>
    <submittedName>
        <fullName evidence="2">Uncharacterized protein</fullName>
    </submittedName>
</protein>
<keyword evidence="1" id="KW-0732">Signal</keyword>
<organism evidence="2 3">
    <name type="scientific">Arsenicitalea aurantiaca</name>
    <dbReference type="NCBI Taxonomy" id="1783274"/>
    <lineage>
        <taxon>Bacteria</taxon>
        <taxon>Pseudomonadati</taxon>
        <taxon>Pseudomonadota</taxon>
        <taxon>Alphaproteobacteria</taxon>
        <taxon>Hyphomicrobiales</taxon>
        <taxon>Devosiaceae</taxon>
        <taxon>Arsenicitalea</taxon>
    </lineage>
</organism>
<evidence type="ECO:0000313" key="3">
    <source>
        <dbReference type="Proteomes" id="UP000281547"/>
    </source>
</evidence>
<dbReference type="EMBL" id="RZNJ01000006">
    <property type="protein sequence ID" value="RUT28787.1"/>
    <property type="molecule type" value="Genomic_DNA"/>
</dbReference>